<name>A0AAV2G5S3_9ROSI</name>
<dbReference type="Proteomes" id="UP001497516">
    <property type="component" value="Chromosome 8"/>
</dbReference>
<reference evidence="2 3" key="1">
    <citation type="submission" date="2024-04" db="EMBL/GenBank/DDBJ databases">
        <authorList>
            <person name="Fracassetti M."/>
        </authorList>
    </citation>
    <scope>NUCLEOTIDE SEQUENCE [LARGE SCALE GENOMIC DNA]</scope>
</reference>
<dbReference type="EMBL" id="OZ034821">
    <property type="protein sequence ID" value="CAL1406020.1"/>
    <property type="molecule type" value="Genomic_DNA"/>
</dbReference>
<keyword evidence="3" id="KW-1185">Reference proteome</keyword>
<protein>
    <submittedName>
        <fullName evidence="2">Uncharacterized protein</fullName>
    </submittedName>
</protein>
<evidence type="ECO:0000313" key="3">
    <source>
        <dbReference type="Proteomes" id="UP001497516"/>
    </source>
</evidence>
<proteinExistence type="predicted"/>
<gene>
    <name evidence="2" type="ORF">LTRI10_LOCUS45774</name>
</gene>
<accession>A0AAV2G5S3</accession>
<sequence length="105" mass="11787">MEGRRWSGGIEPGFRHGRVLKLHLVQNDKKIWGVESRLLCRIGVVAEWEECCGGGFGSGLVRSELEVHSREDLPRSRIWSPQSLQLSSPTNPPTQVSSPLQVKRL</sequence>
<dbReference type="AlphaFoldDB" id="A0AAV2G5S3"/>
<organism evidence="2 3">
    <name type="scientific">Linum trigynum</name>
    <dbReference type="NCBI Taxonomy" id="586398"/>
    <lineage>
        <taxon>Eukaryota</taxon>
        <taxon>Viridiplantae</taxon>
        <taxon>Streptophyta</taxon>
        <taxon>Embryophyta</taxon>
        <taxon>Tracheophyta</taxon>
        <taxon>Spermatophyta</taxon>
        <taxon>Magnoliopsida</taxon>
        <taxon>eudicotyledons</taxon>
        <taxon>Gunneridae</taxon>
        <taxon>Pentapetalae</taxon>
        <taxon>rosids</taxon>
        <taxon>fabids</taxon>
        <taxon>Malpighiales</taxon>
        <taxon>Linaceae</taxon>
        <taxon>Linum</taxon>
    </lineage>
</organism>
<evidence type="ECO:0000256" key="1">
    <source>
        <dbReference type="SAM" id="MobiDB-lite"/>
    </source>
</evidence>
<evidence type="ECO:0000313" key="2">
    <source>
        <dbReference type="EMBL" id="CAL1406020.1"/>
    </source>
</evidence>
<feature type="region of interest" description="Disordered" evidence="1">
    <location>
        <begin position="81"/>
        <end position="105"/>
    </location>
</feature>